<dbReference type="EMBL" id="JAEINI020000002">
    <property type="protein sequence ID" value="MCB5226181.1"/>
    <property type="molecule type" value="Genomic_DNA"/>
</dbReference>
<accession>A0ABS8C1I0</accession>
<keyword evidence="2" id="KW-1185">Reference proteome</keyword>
<proteinExistence type="predicted"/>
<dbReference type="Proteomes" id="UP000633814">
    <property type="component" value="Unassembled WGS sequence"/>
</dbReference>
<sequence length="99" mass="11155">MIHLINFGSSSQPVWRSKLELDLDPDAERVFIADRNDMDLLHHSVAVNNMTVFLPEVYGNGFDIVVIIFDEVGSPNYNAVINDRVRAQLVDARTITTNP</sequence>
<name>A0ABS8C1I0_9ALTE</name>
<evidence type="ECO:0000313" key="1">
    <source>
        <dbReference type="EMBL" id="MCB5226181.1"/>
    </source>
</evidence>
<reference evidence="1 2" key="1">
    <citation type="submission" date="2021-10" db="EMBL/GenBank/DDBJ databases">
        <title>Alishewanella koreense sp. nov. isolated from seawater of southwestern coast in South Korea and the proposal for the reclassification of Rheinheimera perlucida and Rheinheimera tuosuensis as Arsukibacterium perlucida and Arsukibacterium tuosuensis.</title>
        <authorList>
            <person name="Kim K.H."/>
            <person name="Ruan W."/>
            <person name="Kim K.R."/>
            <person name="Baek J.H."/>
            <person name="Jeon C.O."/>
        </authorList>
    </citation>
    <scope>NUCLEOTIDE SEQUENCE [LARGE SCALE GENOMIC DNA]</scope>
    <source>
        <strain evidence="1 2">16-MA</strain>
    </source>
</reference>
<comment type="caution">
    <text evidence="1">The sequence shown here is derived from an EMBL/GenBank/DDBJ whole genome shotgun (WGS) entry which is preliminary data.</text>
</comment>
<dbReference type="RefSeq" id="WP_226750267.1">
    <property type="nucleotide sequence ID" value="NZ_JAEINI020000002.1"/>
</dbReference>
<evidence type="ECO:0000313" key="2">
    <source>
        <dbReference type="Proteomes" id="UP000633814"/>
    </source>
</evidence>
<protein>
    <submittedName>
        <fullName evidence="1">Uncharacterized protein</fullName>
    </submittedName>
</protein>
<organism evidence="1 2">
    <name type="scientific">Alishewanella maricola</name>
    <dbReference type="NCBI Taxonomy" id="2795740"/>
    <lineage>
        <taxon>Bacteria</taxon>
        <taxon>Pseudomonadati</taxon>
        <taxon>Pseudomonadota</taxon>
        <taxon>Gammaproteobacteria</taxon>
        <taxon>Alteromonadales</taxon>
        <taxon>Alteromonadaceae</taxon>
        <taxon>Alishewanella</taxon>
    </lineage>
</organism>
<gene>
    <name evidence="1" type="ORF">JAO78_005065</name>
</gene>